<protein>
    <submittedName>
        <fullName evidence="2">Uncharacterized protein</fullName>
    </submittedName>
</protein>
<accession>A0A8E4EGM8</accession>
<proteinExistence type="predicted"/>
<evidence type="ECO:0000313" key="2">
    <source>
        <dbReference type="EMBL" id="CAD1785849.1"/>
    </source>
</evidence>
<evidence type="ECO:0000313" key="3">
    <source>
        <dbReference type="Proteomes" id="UP000515493"/>
    </source>
</evidence>
<dbReference type="GeneID" id="79387420"/>
<dbReference type="RefSeq" id="WP_147421283.1">
    <property type="nucleotide sequence ID" value="NZ_JAASRK010000002.1"/>
</dbReference>
<sequence>MVERASIKIFSSSAVLFGIVGNCLAAESWLRDTPTTWPHGAEPEQLPLTSHVELPISMFESAARELHSHAAVKLPDYGPSNFLRREFACPDKTQPYLVRAVFTNGSTGGYHLRRVGDALWVGHDSLGQSTGPHRSALLACLPFDPSEVYVTASGAM</sequence>
<organism evidence="2 3">
    <name type="scientific">Xanthomonas euroxanthea</name>
    <dbReference type="NCBI Taxonomy" id="2259622"/>
    <lineage>
        <taxon>Bacteria</taxon>
        <taxon>Pseudomonadati</taxon>
        <taxon>Pseudomonadota</taxon>
        <taxon>Gammaproteobacteria</taxon>
        <taxon>Lysobacterales</taxon>
        <taxon>Lysobacteraceae</taxon>
        <taxon>Xanthomonas</taxon>
    </lineage>
</organism>
<reference evidence="2 3" key="1">
    <citation type="submission" date="2020-07" db="EMBL/GenBank/DDBJ databases">
        <authorList>
            <person name="Teixeira M."/>
        </authorList>
    </citation>
    <scope>NUCLEOTIDE SEQUENCE [LARGE SCALE GENOMIC DNA]</scope>
    <source>
        <strain evidence="2">1</strain>
        <strain evidence="1">Xanthomonas sp. CPBF 367</strain>
    </source>
</reference>
<name>A0A8E4EGM8_9XANT</name>
<dbReference type="AlphaFoldDB" id="A0A8E4EGM8"/>
<dbReference type="EMBL" id="LR824641">
    <property type="protein sequence ID" value="CAD0308912.1"/>
    <property type="molecule type" value="Genomic_DNA"/>
</dbReference>
<dbReference type="KEGG" id="xeu:XSP_000066"/>
<gene>
    <name evidence="2" type="ORF">XSP_000066</name>
</gene>
<dbReference type="Proteomes" id="UP000515493">
    <property type="component" value="Chromosome"/>
</dbReference>
<evidence type="ECO:0000313" key="1">
    <source>
        <dbReference type="EMBL" id="CAD0308912.1"/>
    </source>
</evidence>
<dbReference type="EMBL" id="LR861803">
    <property type="protein sequence ID" value="CAD1785849.1"/>
    <property type="molecule type" value="Genomic_DNA"/>
</dbReference>